<proteinExistence type="predicted"/>
<accession>A0A8J6HS49</accession>
<reference evidence="1" key="1">
    <citation type="journal article" date="2020" name="J Insects Food Feed">
        <title>The yellow mealworm (Tenebrio molitor) genome: a resource for the emerging insects as food and feed industry.</title>
        <authorList>
            <person name="Eriksson T."/>
            <person name="Andere A."/>
            <person name="Kelstrup H."/>
            <person name="Emery V."/>
            <person name="Picard C."/>
        </authorList>
    </citation>
    <scope>NUCLEOTIDE SEQUENCE</scope>
    <source>
        <strain evidence="1">Stoneville</strain>
        <tissue evidence="1">Whole head</tissue>
    </source>
</reference>
<protein>
    <submittedName>
        <fullName evidence="1">Uncharacterized protein</fullName>
    </submittedName>
</protein>
<dbReference type="AlphaFoldDB" id="A0A8J6HS49"/>
<dbReference type="Proteomes" id="UP000719412">
    <property type="component" value="Unassembled WGS sequence"/>
</dbReference>
<evidence type="ECO:0000313" key="2">
    <source>
        <dbReference type="Proteomes" id="UP000719412"/>
    </source>
</evidence>
<organism evidence="1 2">
    <name type="scientific">Tenebrio molitor</name>
    <name type="common">Yellow mealworm beetle</name>
    <dbReference type="NCBI Taxonomy" id="7067"/>
    <lineage>
        <taxon>Eukaryota</taxon>
        <taxon>Metazoa</taxon>
        <taxon>Ecdysozoa</taxon>
        <taxon>Arthropoda</taxon>
        <taxon>Hexapoda</taxon>
        <taxon>Insecta</taxon>
        <taxon>Pterygota</taxon>
        <taxon>Neoptera</taxon>
        <taxon>Endopterygota</taxon>
        <taxon>Coleoptera</taxon>
        <taxon>Polyphaga</taxon>
        <taxon>Cucujiformia</taxon>
        <taxon>Tenebrionidae</taxon>
        <taxon>Tenebrio</taxon>
    </lineage>
</organism>
<dbReference type="EMBL" id="JABDTM020015068">
    <property type="protein sequence ID" value="KAH0819253.1"/>
    <property type="molecule type" value="Genomic_DNA"/>
</dbReference>
<keyword evidence="2" id="KW-1185">Reference proteome</keyword>
<sequence>MILFGYYDNYIKDENGIILFKKVDGAESAYTDLTKYLVDTKNCRIPDIDPLNSDVWPYYKKQDYVHCRNLDLLTYVDRVDDYIFLKINYSVIDAYSAYPVSCCYSNVTRGKGSDADDTIR</sequence>
<gene>
    <name evidence="1" type="ORF">GEV33_003538</name>
</gene>
<name>A0A8J6HS49_TENMO</name>
<reference evidence="1" key="2">
    <citation type="submission" date="2021-08" db="EMBL/GenBank/DDBJ databases">
        <authorList>
            <person name="Eriksson T."/>
        </authorList>
    </citation>
    <scope>NUCLEOTIDE SEQUENCE</scope>
    <source>
        <strain evidence="1">Stoneville</strain>
        <tissue evidence="1">Whole head</tissue>
    </source>
</reference>
<evidence type="ECO:0000313" key="1">
    <source>
        <dbReference type="EMBL" id="KAH0819253.1"/>
    </source>
</evidence>
<comment type="caution">
    <text evidence="1">The sequence shown here is derived from an EMBL/GenBank/DDBJ whole genome shotgun (WGS) entry which is preliminary data.</text>
</comment>